<dbReference type="Proteomes" id="UP001190464">
    <property type="component" value="Chromosome"/>
</dbReference>
<evidence type="ECO:0008006" key="4">
    <source>
        <dbReference type="Google" id="ProtNLM"/>
    </source>
</evidence>
<keyword evidence="3" id="KW-1185">Reference proteome</keyword>
<evidence type="ECO:0000313" key="3">
    <source>
        <dbReference type="Proteomes" id="UP001190464"/>
    </source>
</evidence>
<evidence type="ECO:0000313" key="2">
    <source>
        <dbReference type="EMBL" id="CAJ1504146.1"/>
    </source>
</evidence>
<gene>
    <name evidence="2" type="ORF">MU0102_002171</name>
</gene>
<dbReference type="EMBL" id="OY726398">
    <property type="protein sequence ID" value="CAJ1504146.1"/>
    <property type="molecule type" value="Genomic_DNA"/>
</dbReference>
<reference evidence="2 3" key="1">
    <citation type="submission" date="2023-08" db="EMBL/GenBank/DDBJ databases">
        <authorList>
            <person name="Folkvardsen B D."/>
            <person name="Norman A."/>
        </authorList>
    </citation>
    <scope>NUCLEOTIDE SEQUENCE [LARGE SCALE GENOMIC DNA]</scope>
    <source>
        <strain evidence="2 3">Mu0102</strain>
    </source>
</reference>
<accession>A0ABM9LSU7</accession>
<dbReference type="RefSeq" id="WP_308486834.1">
    <property type="nucleotide sequence ID" value="NZ_OY726398.1"/>
</dbReference>
<feature type="region of interest" description="Disordered" evidence="1">
    <location>
        <begin position="67"/>
        <end position="94"/>
    </location>
</feature>
<sequence length="94" mass="10138">MNAILLQPDPDTVAVSLHPRHESADVVSIRFSDAEHGGYLIAVSTELAEHLATLLATATKSPRIGAHADQLKAAQREGRQIRPSRAAPDRSHDL</sequence>
<proteinExistence type="predicted"/>
<organism evidence="2 3">
    <name type="scientific">[Mycobacterium] holstebronense</name>
    <dbReference type="NCBI Taxonomy" id="3064288"/>
    <lineage>
        <taxon>Bacteria</taxon>
        <taxon>Bacillati</taxon>
        <taxon>Actinomycetota</taxon>
        <taxon>Actinomycetes</taxon>
        <taxon>Mycobacteriales</taxon>
        <taxon>Mycobacteriaceae</taxon>
        <taxon>Mycolicibacterium</taxon>
    </lineage>
</organism>
<name>A0ABM9LSU7_9MYCO</name>
<evidence type="ECO:0000256" key="1">
    <source>
        <dbReference type="SAM" id="MobiDB-lite"/>
    </source>
</evidence>
<protein>
    <recommendedName>
        <fullName evidence="4">DUF2694 domain-containing protein</fullName>
    </recommendedName>
</protein>